<protein>
    <submittedName>
        <fullName evidence="2">Xanthine dehydrogenase D subunit</fullName>
    </submittedName>
</protein>
<dbReference type="STRING" id="930152.SAMN05216565_103413"/>
<evidence type="ECO:0000313" key="3">
    <source>
        <dbReference type="Proteomes" id="UP000199159"/>
    </source>
</evidence>
<feature type="domain" description="Aldehyde oxidase/xanthine dehydrogenase a/b hammerhead" evidence="1">
    <location>
        <begin position="23"/>
        <end position="129"/>
    </location>
</feature>
<gene>
    <name evidence="2" type="ORF">SAMN05216565_103413</name>
</gene>
<proteinExistence type="predicted"/>
<dbReference type="SUPFAM" id="SSF54665">
    <property type="entry name" value="CO dehydrogenase molybdoprotein N-domain-like"/>
    <property type="match status" value="1"/>
</dbReference>
<dbReference type="Pfam" id="PF01315">
    <property type="entry name" value="Ald_Xan_dh_C"/>
    <property type="match status" value="1"/>
</dbReference>
<dbReference type="InterPro" id="IPR017609">
    <property type="entry name" value="Xanthine_dehydrogenase_dsu"/>
</dbReference>
<dbReference type="SMART" id="SM01008">
    <property type="entry name" value="Ald_Xan_dh_C"/>
    <property type="match status" value="1"/>
</dbReference>
<dbReference type="EMBL" id="FNJU01000003">
    <property type="protein sequence ID" value="SDP51637.1"/>
    <property type="molecule type" value="Genomic_DNA"/>
</dbReference>
<dbReference type="InterPro" id="IPR037165">
    <property type="entry name" value="AldOxase/xan_DH_Mopterin-bd_sf"/>
</dbReference>
<dbReference type="GO" id="GO:0005506">
    <property type="term" value="F:iron ion binding"/>
    <property type="evidence" value="ECO:0007669"/>
    <property type="project" value="InterPro"/>
</dbReference>
<organism evidence="2 3">
    <name type="scientific">Litchfieldia salsa</name>
    <dbReference type="NCBI Taxonomy" id="930152"/>
    <lineage>
        <taxon>Bacteria</taxon>
        <taxon>Bacillati</taxon>
        <taxon>Bacillota</taxon>
        <taxon>Bacilli</taxon>
        <taxon>Bacillales</taxon>
        <taxon>Bacillaceae</taxon>
        <taxon>Litchfieldia</taxon>
    </lineage>
</organism>
<name>A0A1H0TC88_9BACI</name>
<keyword evidence="3" id="KW-1185">Reference proteome</keyword>
<reference evidence="3" key="1">
    <citation type="submission" date="2016-10" db="EMBL/GenBank/DDBJ databases">
        <authorList>
            <person name="Varghese N."/>
            <person name="Submissions S."/>
        </authorList>
    </citation>
    <scope>NUCLEOTIDE SEQUENCE [LARGE SCALE GENOMIC DNA]</scope>
    <source>
        <strain evidence="3">IBRC-M10078</strain>
    </source>
</reference>
<dbReference type="AlphaFoldDB" id="A0A1H0TC88"/>
<dbReference type="Proteomes" id="UP000199159">
    <property type="component" value="Unassembled WGS sequence"/>
</dbReference>
<accession>A0A1H0TC88</accession>
<dbReference type="InterPro" id="IPR036856">
    <property type="entry name" value="Ald_Oxase/Xan_DH_a/b_sf"/>
</dbReference>
<dbReference type="OrthoDB" id="9759099at2"/>
<evidence type="ECO:0000313" key="2">
    <source>
        <dbReference type="EMBL" id="SDP51637.1"/>
    </source>
</evidence>
<dbReference type="NCBIfam" id="TIGR03196">
    <property type="entry name" value="pucD"/>
    <property type="match status" value="1"/>
</dbReference>
<dbReference type="PANTHER" id="PTHR11908:SF157">
    <property type="entry name" value="XANTHINE DEHYDROGENASE SUBUNIT D-RELATED"/>
    <property type="match status" value="1"/>
</dbReference>
<dbReference type="InterPro" id="IPR046867">
    <property type="entry name" value="AldOxase/xan_DH_MoCoBD2"/>
</dbReference>
<sequence>MELNREYAKERWHKRPDGVDKVTGKLKYLTDLSFPDMLYGKILRSNYAHAKIISINTEHAQKVPGVKAVVTAKDVPGLNGFGLIFPDQPVFCDEKILYEGDALAAVAAVSDEIAAQAIKLIEVVYEPLTVLDSPEKALSDEAEKLHQDGNILHRSSYTTTNHCEIQKAFDSCYKIIEETYYTPRQMHGYMETEGGVVVPNEDGTITVYAATQHGFKDRMQLSRVLNMDEEKIRVISSPIGGSFGGKDELNVQPYASILALVTNKPVKIHQKRKDSVVAGLKRHPMKITMKTGVLSDGKILAHQVRIVADTGAYASLGPAVLDFAVEHSTGPYMIEYVDVEGVSVYTNNGVSGEFRGFGGNQVTFALESQLDRIAEQLNMSQIDIRRLNIRNANDLGPLGQRIVPNNGALEVLEDISNSYLLKRNNSPSSQWKSKGTGIAITMHGGGLGFGRPDPSGGRLSLNREGKIEIAFGFEEVGQGLLSSIEIMLTEQLGCEKEDISIVIGDTGLVPPSGSSTASRATNMAWQGIKRMKDPWEKEILNGAAKILSVKPEDLTIGPKGIWNKLNTELIEPIITYKKLGELLNELPIINSRYDFPTTPDPVVGGHYLYSFGAVAVEVEVDMITGKIKVVELEHTIAAGPIVNPMGYLGQIEGGGIMALGFTLMEDALMEEGKYVTRNFDTYIMPTIKDIPLNTKVNAIETLMEGDDLGPRGVGEIGTVALAPAIVAAIHDATGYWATKLPVSPEEILSSINPIKAFQLFSDVEGVGISGN</sequence>
<dbReference type="Pfam" id="PF02738">
    <property type="entry name" value="MoCoBD_1"/>
    <property type="match status" value="1"/>
</dbReference>
<dbReference type="Pfam" id="PF20256">
    <property type="entry name" value="MoCoBD_2"/>
    <property type="match status" value="1"/>
</dbReference>
<dbReference type="InterPro" id="IPR016208">
    <property type="entry name" value="Ald_Oxase/xanthine_DH-like"/>
</dbReference>
<dbReference type="RefSeq" id="WP_090852384.1">
    <property type="nucleotide sequence ID" value="NZ_FNJU01000003.1"/>
</dbReference>
<dbReference type="GO" id="GO:0016491">
    <property type="term" value="F:oxidoreductase activity"/>
    <property type="evidence" value="ECO:0007669"/>
    <property type="project" value="InterPro"/>
</dbReference>
<dbReference type="PANTHER" id="PTHR11908">
    <property type="entry name" value="XANTHINE DEHYDROGENASE"/>
    <property type="match status" value="1"/>
</dbReference>
<dbReference type="Gene3D" id="3.90.1170.50">
    <property type="entry name" value="Aldehyde oxidase/xanthine dehydrogenase, a/b hammerhead"/>
    <property type="match status" value="1"/>
</dbReference>
<dbReference type="SUPFAM" id="SSF56003">
    <property type="entry name" value="Molybdenum cofactor-binding domain"/>
    <property type="match status" value="1"/>
</dbReference>
<dbReference type="InterPro" id="IPR008274">
    <property type="entry name" value="AldOxase/xan_DH_MoCoBD1"/>
</dbReference>
<dbReference type="InterPro" id="IPR000674">
    <property type="entry name" value="Ald_Oxase/Xan_DH_a/b"/>
</dbReference>
<evidence type="ECO:0000259" key="1">
    <source>
        <dbReference type="SMART" id="SM01008"/>
    </source>
</evidence>
<dbReference type="Gene3D" id="3.30.365.10">
    <property type="entry name" value="Aldehyde oxidase/xanthine dehydrogenase, molybdopterin binding domain"/>
    <property type="match status" value="5"/>
</dbReference>